<evidence type="ECO:0000313" key="6">
    <source>
        <dbReference type="EMBL" id="OWK33419.1"/>
    </source>
</evidence>
<comment type="caution">
    <text evidence="6">The sequence shown here is derived from an EMBL/GenBank/DDBJ whole genome shotgun (WGS) entry which is preliminary data.</text>
</comment>
<dbReference type="GO" id="GO:0003700">
    <property type="term" value="F:DNA-binding transcription factor activity"/>
    <property type="evidence" value="ECO:0007669"/>
    <property type="project" value="InterPro"/>
</dbReference>
<dbReference type="OrthoDB" id="9787460at2"/>
<dbReference type="InterPro" id="IPR000847">
    <property type="entry name" value="LysR_HTH_N"/>
</dbReference>
<keyword evidence="7" id="KW-1185">Reference proteome</keyword>
<dbReference type="PANTHER" id="PTHR30537:SF3">
    <property type="entry name" value="TRANSCRIPTIONAL REGULATORY PROTEIN"/>
    <property type="match status" value="1"/>
</dbReference>
<dbReference type="RefSeq" id="WP_088365684.1">
    <property type="nucleotide sequence ID" value="NZ_NBBI01000001.1"/>
</dbReference>
<comment type="similarity">
    <text evidence="1">Belongs to the LysR transcriptional regulatory family.</text>
</comment>
<dbReference type="Pfam" id="PF03466">
    <property type="entry name" value="LysR_substrate"/>
    <property type="match status" value="1"/>
</dbReference>
<dbReference type="GO" id="GO:0043565">
    <property type="term" value="F:sequence-specific DNA binding"/>
    <property type="evidence" value="ECO:0007669"/>
    <property type="project" value="TreeGrafter"/>
</dbReference>
<evidence type="ECO:0000256" key="3">
    <source>
        <dbReference type="ARBA" id="ARBA00023125"/>
    </source>
</evidence>
<accession>A0A245ZUJ9</accession>
<dbReference type="Proteomes" id="UP000197290">
    <property type="component" value="Unassembled WGS sequence"/>
</dbReference>
<dbReference type="SUPFAM" id="SSF53850">
    <property type="entry name" value="Periplasmic binding protein-like II"/>
    <property type="match status" value="1"/>
</dbReference>
<organism evidence="6 7">
    <name type="scientific">Sphingomonas dokdonensis</name>
    <dbReference type="NCBI Taxonomy" id="344880"/>
    <lineage>
        <taxon>Bacteria</taxon>
        <taxon>Pseudomonadati</taxon>
        <taxon>Pseudomonadota</taxon>
        <taxon>Alphaproteobacteria</taxon>
        <taxon>Sphingomonadales</taxon>
        <taxon>Sphingomonadaceae</taxon>
        <taxon>Sphingomonas</taxon>
    </lineage>
</organism>
<keyword evidence="4" id="KW-0804">Transcription</keyword>
<gene>
    <name evidence="6" type="primary">cynR_2</name>
    <name evidence="6" type="ORF">SPDO_02980</name>
</gene>
<dbReference type="SUPFAM" id="SSF46785">
    <property type="entry name" value="Winged helix' DNA-binding domain"/>
    <property type="match status" value="1"/>
</dbReference>
<dbReference type="Pfam" id="PF00126">
    <property type="entry name" value="HTH_1"/>
    <property type="match status" value="1"/>
</dbReference>
<dbReference type="InterPro" id="IPR058163">
    <property type="entry name" value="LysR-type_TF_proteobact-type"/>
</dbReference>
<feature type="domain" description="HTH lysR-type" evidence="5">
    <location>
        <begin position="1"/>
        <end position="59"/>
    </location>
</feature>
<dbReference type="InterPro" id="IPR005119">
    <property type="entry name" value="LysR_subst-bd"/>
</dbReference>
<keyword evidence="2" id="KW-0805">Transcription regulation</keyword>
<dbReference type="InterPro" id="IPR036388">
    <property type="entry name" value="WH-like_DNA-bd_sf"/>
</dbReference>
<sequence length="288" mass="30956">MQNWDDLRIFLAVAHAGRVAAAARALGIDTTTVGRRLQRLEAAIGQPLFESVAGERRLSDAGQKLLDHAETVHAAILAASEGEHSGGVAGHVRLSVAEGLATNVLAPRLDDFTAANPLIRLDLITASGFLDPSKREADIAVMLARPRNRQLIATRLTDYRLRLYAAPAHLAQHGTPATAQALKQHVLIGYVPEHIHAPELDYLSEVHDGLVARLRSTSINVQHAMVRSGAGIGILPDFVAAKDPGLVPVLPEVMLARAFWLVTHADGHNAPRVQAVTRWLRDATAAII</sequence>
<keyword evidence="3" id="KW-0238">DNA-binding</keyword>
<dbReference type="GO" id="GO:0006351">
    <property type="term" value="P:DNA-templated transcription"/>
    <property type="evidence" value="ECO:0007669"/>
    <property type="project" value="TreeGrafter"/>
</dbReference>
<evidence type="ECO:0000256" key="1">
    <source>
        <dbReference type="ARBA" id="ARBA00009437"/>
    </source>
</evidence>
<dbReference type="Gene3D" id="1.10.10.10">
    <property type="entry name" value="Winged helix-like DNA-binding domain superfamily/Winged helix DNA-binding domain"/>
    <property type="match status" value="1"/>
</dbReference>
<reference evidence="6 7" key="1">
    <citation type="submission" date="2017-03" db="EMBL/GenBank/DDBJ databases">
        <title>Genome sequence of Sphingomonas dokdonensis DSM 21029.</title>
        <authorList>
            <person name="Poehlein A."/>
            <person name="Wuebbeler J.H."/>
            <person name="Steinbuechel A."/>
            <person name="Daniel R."/>
        </authorList>
    </citation>
    <scope>NUCLEOTIDE SEQUENCE [LARGE SCALE GENOMIC DNA]</scope>
    <source>
        <strain evidence="6 7">DSM 21029</strain>
    </source>
</reference>
<dbReference type="InterPro" id="IPR036390">
    <property type="entry name" value="WH_DNA-bd_sf"/>
</dbReference>
<proteinExistence type="inferred from homology"/>
<dbReference type="PROSITE" id="PS50931">
    <property type="entry name" value="HTH_LYSR"/>
    <property type="match status" value="1"/>
</dbReference>
<dbReference type="Gene3D" id="3.40.190.290">
    <property type="match status" value="1"/>
</dbReference>
<evidence type="ECO:0000256" key="2">
    <source>
        <dbReference type="ARBA" id="ARBA00023015"/>
    </source>
</evidence>
<dbReference type="AlphaFoldDB" id="A0A245ZUJ9"/>
<evidence type="ECO:0000256" key="4">
    <source>
        <dbReference type="ARBA" id="ARBA00023163"/>
    </source>
</evidence>
<evidence type="ECO:0000313" key="7">
    <source>
        <dbReference type="Proteomes" id="UP000197290"/>
    </source>
</evidence>
<protein>
    <submittedName>
        <fullName evidence="6">HTH-type transcriptional regulator CynR</fullName>
    </submittedName>
</protein>
<dbReference type="EMBL" id="NBBI01000001">
    <property type="protein sequence ID" value="OWK33419.1"/>
    <property type="molecule type" value="Genomic_DNA"/>
</dbReference>
<dbReference type="PANTHER" id="PTHR30537">
    <property type="entry name" value="HTH-TYPE TRANSCRIPTIONAL REGULATOR"/>
    <property type="match status" value="1"/>
</dbReference>
<evidence type="ECO:0000259" key="5">
    <source>
        <dbReference type="PROSITE" id="PS50931"/>
    </source>
</evidence>
<name>A0A245ZUJ9_9SPHN</name>